<evidence type="ECO:0008006" key="4">
    <source>
        <dbReference type="Google" id="ProtNLM"/>
    </source>
</evidence>
<dbReference type="PANTHER" id="PTHR45902:SF1">
    <property type="entry name" value="LATROPHILIN RECEPTOR-LIKE PROTEIN A"/>
    <property type="match status" value="1"/>
</dbReference>
<evidence type="ECO:0000256" key="1">
    <source>
        <dbReference type="SAM" id="SignalP"/>
    </source>
</evidence>
<dbReference type="EMBL" id="UYJE01008605">
    <property type="protein sequence ID" value="VDI65351.1"/>
    <property type="molecule type" value="Genomic_DNA"/>
</dbReference>
<keyword evidence="1" id="KW-0732">Signal</keyword>
<feature type="chain" id="PRO_5032839959" description="SMB domain-containing protein" evidence="1">
    <location>
        <begin position="25"/>
        <end position="715"/>
    </location>
</feature>
<evidence type="ECO:0000313" key="3">
    <source>
        <dbReference type="Proteomes" id="UP000596742"/>
    </source>
</evidence>
<gene>
    <name evidence="2" type="ORF">MGAL_10B056561</name>
</gene>
<sequence length="715" mass="82661">MDGIFLLQFLMLIIVETFGSLSNGHDVNSTYIDDIYTGFCKTTKCYNNKYGNSSGRDFQHNNSTGCDCLCDISCFISGICCPKIFFDYTTCTETNILHSNLQQKHTKPVLMIDKCPNTSDYTLRKECEISSDLETQLQNTPVTSINSGHTFRNIYCLNCFNIYNVSLDRVRTWTLKIECKDQVNFNFLPSYLAVIKHAKTKNCDIFFQSSSSITKHCQINLEKTNDIISTCNVSGTWTTYDRNIELACQIYDNSFYSFKNVFCLICNPLPENVIFHRKVKENCNDSCNRTDILNTSCTDKGMLNIYDLDVEHNCENIMRTECNLPIIKYFCRLYTSIKYEINPRILLNDVSFRAVFDISKYSNNFEQIPTTNKCNETQVLDSKKNDCRGIMCYPGRILMKTGCVPIFKITRDLGYILSLGMTTELVHAIDKPLSFLKSVRRSFTIYLKSILNIQKVTVTSSVFLANSICAENITRQNGTKLNISLYRKFVIREYVERSNLEEKLISLQNGYFVVRYGRKQYNFKLFKNVEALAAESHISTLRYLQRCFLKRITRTKDSYVYSHVNKLLLCKQIEFDTTEFNIRFSKLIVLSTKIELDYDEYAIMSSGKARICLETFRKMLAEDKHEGINVWGIIEVTCACTSLIIDTFLPMSVFSRIVSVLNDLQGIFIFWSFICNKRIFNLYLKSCRSNLNKTVKEIAEQETKSIELTTSKQEE</sequence>
<reference evidence="2" key="1">
    <citation type="submission" date="2018-11" db="EMBL/GenBank/DDBJ databases">
        <authorList>
            <person name="Alioto T."/>
            <person name="Alioto T."/>
        </authorList>
    </citation>
    <scope>NUCLEOTIDE SEQUENCE</scope>
</reference>
<evidence type="ECO:0000313" key="2">
    <source>
        <dbReference type="EMBL" id="VDI65351.1"/>
    </source>
</evidence>
<protein>
    <recommendedName>
        <fullName evidence="4">SMB domain-containing protein</fullName>
    </recommendedName>
</protein>
<dbReference type="InterPro" id="IPR053231">
    <property type="entry name" value="GPCR_LN-TM7"/>
</dbReference>
<dbReference type="Proteomes" id="UP000596742">
    <property type="component" value="Unassembled WGS sequence"/>
</dbReference>
<dbReference type="PANTHER" id="PTHR45902">
    <property type="entry name" value="LATROPHILIN RECEPTOR-LIKE PROTEIN A"/>
    <property type="match status" value="1"/>
</dbReference>
<keyword evidence="3" id="KW-1185">Reference proteome</keyword>
<dbReference type="AlphaFoldDB" id="A0A8B6GL85"/>
<accession>A0A8B6GL85</accession>
<proteinExistence type="predicted"/>
<feature type="signal peptide" evidence="1">
    <location>
        <begin position="1"/>
        <end position="24"/>
    </location>
</feature>
<comment type="caution">
    <text evidence="2">The sequence shown here is derived from an EMBL/GenBank/DDBJ whole genome shotgun (WGS) entry which is preliminary data.</text>
</comment>
<name>A0A8B6GL85_MYTGA</name>
<dbReference type="OrthoDB" id="6151645at2759"/>
<organism evidence="2 3">
    <name type="scientific">Mytilus galloprovincialis</name>
    <name type="common">Mediterranean mussel</name>
    <dbReference type="NCBI Taxonomy" id="29158"/>
    <lineage>
        <taxon>Eukaryota</taxon>
        <taxon>Metazoa</taxon>
        <taxon>Spiralia</taxon>
        <taxon>Lophotrochozoa</taxon>
        <taxon>Mollusca</taxon>
        <taxon>Bivalvia</taxon>
        <taxon>Autobranchia</taxon>
        <taxon>Pteriomorphia</taxon>
        <taxon>Mytilida</taxon>
        <taxon>Mytiloidea</taxon>
        <taxon>Mytilidae</taxon>
        <taxon>Mytilinae</taxon>
        <taxon>Mytilus</taxon>
    </lineage>
</organism>